<dbReference type="AlphaFoldDB" id="K2S0P7"/>
<evidence type="ECO:0000256" key="1">
    <source>
        <dbReference type="ARBA" id="ARBA00012346"/>
    </source>
</evidence>
<gene>
    <name evidence="6" type="ORF">MPH_12596</name>
</gene>
<dbReference type="EMBL" id="AHHD01000523">
    <property type="protein sequence ID" value="EKG10315.1"/>
    <property type="molecule type" value="Genomic_DNA"/>
</dbReference>
<dbReference type="InterPro" id="IPR013024">
    <property type="entry name" value="GGCT-like"/>
</dbReference>
<accession>K2S0P7</accession>
<keyword evidence="2" id="KW-0456">Lyase</keyword>
<proteinExistence type="predicted"/>
<dbReference type="InterPro" id="IPR017939">
    <property type="entry name" value="G-Glutamylcylcotransferase"/>
</dbReference>
<dbReference type="InterPro" id="IPR036568">
    <property type="entry name" value="GGCT-like_sf"/>
</dbReference>
<dbReference type="GO" id="GO:0003839">
    <property type="term" value="F:gamma-glutamylcyclotransferase activity"/>
    <property type="evidence" value="ECO:0007669"/>
    <property type="project" value="UniProtKB-EC"/>
</dbReference>
<dbReference type="SUPFAM" id="SSF110857">
    <property type="entry name" value="Gamma-glutamyl cyclotransferase-like"/>
    <property type="match status" value="1"/>
</dbReference>
<evidence type="ECO:0000256" key="2">
    <source>
        <dbReference type="ARBA" id="ARBA00023239"/>
    </source>
</evidence>
<dbReference type="VEuPathDB" id="FungiDB:MPH_12596"/>
<organism evidence="6 7">
    <name type="scientific">Macrophomina phaseolina (strain MS6)</name>
    <name type="common">Charcoal rot fungus</name>
    <dbReference type="NCBI Taxonomy" id="1126212"/>
    <lineage>
        <taxon>Eukaryota</taxon>
        <taxon>Fungi</taxon>
        <taxon>Dikarya</taxon>
        <taxon>Ascomycota</taxon>
        <taxon>Pezizomycotina</taxon>
        <taxon>Dothideomycetes</taxon>
        <taxon>Dothideomycetes incertae sedis</taxon>
        <taxon>Botryosphaeriales</taxon>
        <taxon>Botryosphaeriaceae</taxon>
        <taxon>Macrophomina</taxon>
    </lineage>
</organism>
<dbReference type="Proteomes" id="UP000007129">
    <property type="component" value="Unassembled WGS sequence"/>
</dbReference>
<feature type="active site" description="Proton acceptor" evidence="3">
    <location>
        <position position="112"/>
    </location>
</feature>
<dbReference type="OrthoDB" id="2924818at2759"/>
<feature type="region of interest" description="Disordered" evidence="5">
    <location>
        <begin position="61"/>
        <end position="82"/>
    </location>
</feature>
<name>K2S0P7_MACPH</name>
<dbReference type="HOGENOM" id="CLU_048475_1_1_1"/>
<dbReference type="EC" id="4.3.2.9" evidence="1"/>
<sequence length="199" mass="22175">MAACATIAPTPTLYFAYGSNLWLAQMAQRCPTSRYVGVARLRGRRWRWLINERGYANVVEEAASSGPSPPPDDTVPASNDPGPSAADGYANLVYGMLYALQPADEARLDVSEGVPEAYGKEWLEVDFWSAGQDGVVDVGRSVPERRTVLVYVDRKRVGESEPKEEYVHRMNEAVRDAVRVGVPAMWVREVVRRFIPEEE</sequence>
<evidence type="ECO:0000256" key="3">
    <source>
        <dbReference type="PIRSR" id="PIRSR617939-1"/>
    </source>
</evidence>
<protein>
    <recommendedName>
        <fullName evidence="1">gamma-glutamylcyclotransferase</fullName>
        <ecNumber evidence="1">4.3.2.9</ecNumber>
    </recommendedName>
</protein>
<evidence type="ECO:0000313" key="7">
    <source>
        <dbReference type="Proteomes" id="UP000007129"/>
    </source>
</evidence>
<reference evidence="6 7" key="1">
    <citation type="journal article" date="2012" name="BMC Genomics">
        <title>Tools to kill: Genome of one of the most destructive plant pathogenic fungi Macrophomina phaseolina.</title>
        <authorList>
            <person name="Islam M.S."/>
            <person name="Haque M.S."/>
            <person name="Islam M.M."/>
            <person name="Emdad E.M."/>
            <person name="Halim A."/>
            <person name="Hossen Q.M.M."/>
            <person name="Hossain M.Z."/>
            <person name="Ahmed B."/>
            <person name="Rahim S."/>
            <person name="Rahman M.S."/>
            <person name="Alam M.M."/>
            <person name="Hou S."/>
            <person name="Wan X."/>
            <person name="Saito J.A."/>
            <person name="Alam M."/>
        </authorList>
    </citation>
    <scope>NUCLEOTIDE SEQUENCE [LARGE SCALE GENOMIC DNA]</scope>
    <source>
        <strain evidence="6 7">MS6</strain>
    </source>
</reference>
<dbReference type="Gene3D" id="3.10.490.10">
    <property type="entry name" value="Gamma-glutamyl cyclotransferase-like"/>
    <property type="match status" value="1"/>
</dbReference>
<dbReference type="CDD" id="cd06661">
    <property type="entry name" value="GGCT_like"/>
    <property type="match status" value="1"/>
</dbReference>
<evidence type="ECO:0000313" key="6">
    <source>
        <dbReference type="EMBL" id="EKG10315.1"/>
    </source>
</evidence>
<dbReference type="PANTHER" id="PTHR12935">
    <property type="entry name" value="GAMMA-GLUTAMYLCYCLOTRANSFERASE"/>
    <property type="match status" value="1"/>
</dbReference>
<dbReference type="InParanoid" id="K2S0P7"/>
<dbReference type="STRING" id="1126212.K2S0P7"/>
<dbReference type="eggNOG" id="ENOG502S3WQ">
    <property type="taxonomic scope" value="Eukaryota"/>
</dbReference>
<evidence type="ECO:0000256" key="4">
    <source>
        <dbReference type="PIRSR" id="PIRSR617939-2"/>
    </source>
</evidence>
<comment type="caution">
    <text evidence="6">The sequence shown here is derived from an EMBL/GenBank/DDBJ whole genome shotgun (WGS) entry which is preliminary data.</text>
</comment>
<feature type="binding site" evidence="4">
    <location>
        <begin position="14"/>
        <end position="19"/>
    </location>
    <ligand>
        <name>substrate</name>
    </ligand>
</feature>
<dbReference type="PANTHER" id="PTHR12935:SF0">
    <property type="entry name" value="GAMMA-GLUTAMYLCYCLOTRANSFERASE"/>
    <property type="match status" value="1"/>
</dbReference>
<evidence type="ECO:0000256" key="5">
    <source>
        <dbReference type="SAM" id="MobiDB-lite"/>
    </source>
</evidence>